<dbReference type="KEGG" id="mbac:BN1209_0956"/>
<dbReference type="InterPro" id="IPR002495">
    <property type="entry name" value="Glyco_trans_8"/>
</dbReference>
<reference evidence="5" key="1">
    <citation type="submission" date="2014-12" db="EMBL/GenBank/DDBJ databases">
        <authorList>
            <person name="Salcher M.M."/>
        </authorList>
    </citation>
    <scope>NUCLEOTIDE SEQUENCE [LARGE SCALE GENOMIC DNA]</scope>
    <source>
        <strain evidence="5">MMS-10A-171</strain>
    </source>
</reference>
<gene>
    <name evidence="4" type="ORF">BN1209_0956</name>
</gene>
<evidence type="ECO:0000256" key="2">
    <source>
        <dbReference type="ARBA" id="ARBA00022679"/>
    </source>
</evidence>
<dbReference type="Proteomes" id="UP000056322">
    <property type="component" value="Chromosome 1"/>
</dbReference>
<evidence type="ECO:0000313" key="4">
    <source>
        <dbReference type="EMBL" id="CEN55999.1"/>
    </source>
</evidence>
<dbReference type="CDD" id="cd04194">
    <property type="entry name" value="GT8_A4GalT_like"/>
    <property type="match status" value="1"/>
</dbReference>
<keyword evidence="3" id="KW-0479">Metal-binding</keyword>
<dbReference type="PANTHER" id="PTHR13778:SF47">
    <property type="entry name" value="LIPOPOLYSACCHARIDE 1,3-GALACTOSYLTRANSFERASE"/>
    <property type="match status" value="1"/>
</dbReference>
<dbReference type="AlphaFoldDB" id="A0A0B7IUQ6"/>
<dbReference type="Pfam" id="PF01501">
    <property type="entry name" value="Glyco_transf_8"/>
    <property type="match status" value="1"/>
</dbReference>
<name>A0A0B7IUQ6_9PROT</name>
<dbReference type="PANTHER" id="PTHR13778">
    <property type="entry name" value="GLYCOSYLTRANSFERASE 8 DOMAIN-CONTAINING PROTEIN"/>
    <property type="match status" value="1"/>
</dbReference>
<dbReference type="OrthoDB" id="5672604at2"/>
<accession>A0A0B7IUQ6</accession>
<dbReference type="InterPro" id="IPR050748">
    <property type="entry name" value="Glycosyltrans_8_dom-fam"/>
</dbReference>
<dbReference type="GO" id="GO:0016757">
    <property type="term" value="F:glycosyltransferase activity"/>
    <property type="evidence" value="ECO:0007669"/>
    <property type="project" value="UniProtKB-KW"/>
</dbReference>
<dbReference type="GO" id="GO:0046872">
    <property type="term" value="F:metal ion binding"/>
    <property type="evidence" value="ECO:0007669"/>
    <property type="project" value="UniProtKB-KW"/>
</dbReference>
<proteinExistence type="predicted"/>
<evidence type="ECO:0000256" key="3">
    <source>
        <dbReference type="ARBA" id="ARBA00022723"/>
    </source>
</evidence>
<dbReference type="EMBL" id="LN794158">
    <property type="protein sequence ID" value="CEN55999.1"/>
    <property type="molecule type" value="Genomic_DNA"/>
</dbReference>
<evidence type="ECO:0000313" key="5">
    <source>
        <dbReference type="Proteomes" id="UP000056322"/>
    </source>
</evidence>
<dbReference type="Gene3D" id="3.90.550.10">
    <property type="entry name" value="Spore Coat Polysaccharide Biosynthesis Protein SpsA, Chain A"/>
    <property type="match status" value="1"/>
</dbReference>
<keyword evidence="5" id="KW-1185">Reference proteome</keyword>
<protein>
    <submittedName>
        <fullName evidence="4">Glycosyl transferase, family 8</fullName>
    </submittedName>
</protein>
<organism evidence="4 5">
    <name type="scientific">Candidatus Methylopumilus turicensis</name>
    <dbReference type="NCBI Taxonomy" id="1581680"/>
    <lineage>
        <taxon>Bacteria</taxon>
        <taxon>Pseudomonadati</taxon>
        <taxon>Pseudomonadota</taxon>
        <taxon>Betaproteobacteria</taxon>
        <taxon>Nitrosomonadales</taxon>
        <taxon>Methylophilaceae</taxon>
        <taxon>Candidatus Methylopumilus</taxon>
    </lineage>
</organism>
<dbReference type="SUPFAM" id="SSF53448">
    <property type="entry name" value="Nucleotide-diphospho-sugar transferases"/>
    <property type="match status" value="1"/>
</dbReference>
<dbReference type="HOGENOM" id="CLU_050833_0_2_4"/>
<sequence length="302" mass="35564">MEKYNIVFASDRGYLPHLSVALASLIDSNSEVTLNIYIINTDIKSDEWLNLIGLDTQRRHTFFNAQINDNELVDLVTNYHFTKANYYRLFIDDIVPFDKALYIDSDVLVNGSLAGLWNTNVDDFYLAAVEEPGFFTRHNDLEMDLNAKYFNSGVMLLNLNAWRKNEVRKRVLEFVRRKPEAIQYVDQCGLNSIVNGNWLSVSPKYNMQNAILDMEKHARNAHYDFDDIDYAVTSPVVIHFTGSSKPWHLLNKHPFKKKYWNYLRQTTYKRFIPTDFTIKKFLIWCIPNQYRNNIINFFKKIN</sequence>
<dbReference type="InterPro" id="IPR029044">
    <property type="entry name" value="Nucleotide-diphossugar_trans"/>
</dbReference>
<keyword evidence="2 4" id="KW-0808">Transferase</keyword>
<dbReference type="STRING" id="1581680.BN1209_0956"/>
<keyword evidence="1" id="KW-0328">Glycosyltransferase</keyword>
<dbReference type="RefSeq" id="WP_052661093.1">
    <property type="nucleotide sequence ID" value="NZ_LN794158.1"/>
</dbReference>
<evidence type="ECO:0000256" key="1">
    <source>
        <dbReference type="ARBA" id="ARBA00022676"/>
    </source>
</evidence>